<keyword evidence="13" id="KW-1185">Reference proteome</keyword>
<dbReference type="InterPro" id="IPR010962">
    <property type="entry name" value="AONS_Archaea/Firmicutes"/>
</dbReference>
<feature type="domain" description="Aminotransferase class I/classII large" evidence="11">
    <location>
        <begin position="40"/>
        <end position="379"/>
    </location>
</feature>
<dbReference type="Gene3D" id="3.40.640.10">
    <property type="entry name" value="Type I PLP-dependent aspartate aminotransferase-like (Major domain)"/>
    <property type="match status" value="1"/>
</dbReference>
<name>A0ABN8A3H3_9BACI</name>
<dbReference type="InterPro" id="IPR015421">
    <property type="entry name" value="PyrdxlP-dep_Trfase_major"/>
</dbReference>
<keyword evidence="5 10" id="KW-0808">Transferase</keyword>
<proteinExistence type="inferred from homology"/>
<dbReference type="InterPro" id="IPR004839">
    <property type="entry name" value="Aminotransferase_I/II_large"/>
</dbReference>
<dbReference type="NCBIfam" id="TIGR00858">
    <property type="entry name" value="bioF"/>
    <property type="match status" value="1"/>
</dbReference>
<dbReference type="SUPFAM" id="SSF53383">
    <property type="entry name" value="PLP-dependent transferases"/>
    <property type="match status" value="1"/>
</dbReference>
<evidence type="ECO:0000256" key="5">
    <source>
        <dbReference type="ARBA" id="ARBA00022679"/>
    </source>
</evidence>
<evidence type="ECO:0000256" key="10">
    <source>
        <dbReference type="RuleBase" id="RU003693"/>
    </source>
</evidence>
<evidence type="ECO:0000256" key="9">
    <source>
        <dbReference type="ARBA" id="ARBA00047715"/>
    </source>
</evidence>
<evidence type="ECO:0000256" key="6">
    <source>
        <dbReference type="ARBA" id="ARBA00022756"/>
    </source>
</evidence>
<dbReference type="NCBIfam" id="TIGR01825">
    <property type="entry name" value="gly_Cac_T_rel"/>
    <property type="match status" value="1"/>
</dbReference>
<evidence type="ECO:0000256" key="2">
    <source>
        <dbReference type="ARBA" id="ARBA00004746"/>
    </source>
</evidence>
<comment type="caution">
    <text evidence="12">The sequence shown here is derived from an EMBL/GenBank/DDBJ whole genome shotgun (WGS) entry which is preliminary data.</text>
</comment>
<keyword evidence="7 10" id="KW-0663">Pyridoxal phosphate</keyword>
<dbReference type="InterPro" id="IPR050087">
    <property type="entry name" value="AON_synthase_class-II"/>
</dbReference>
<comment type="subunit">
    <text evidence="4 10">Homodimer.</text>
</comment>
<organism evidence="12 13">
    <name type="scientific">Sutcliffiella rhizosphaerae</name>
    <dbReference type="NCBI Taxonomy" id="2880967"/>
    <lineage>
        <taxon>Bacteria</taxon>
        <taxon>Bacillati</taxon>
        <taxon>Bacillota</taxon>
        <taxon>Bacilli</taxon>
        <taxon>Bacillales</taxon>
        <taxon>Bacillaceae</taxon>
        <taxon>Sutcliffiella</taxon>
    </lineage>
</organism>
<dbReference type="Gene3D" id="3.90.1150.10">
    <property type="entry name" value="Aspartate Aminotransferase, domain 1"/>
    <property type="match status" value="1"/>
</dbReference>
<keyword evidence="12" id="KW-0436">Ligase</keyword>
<keyword evidence="6" id="KW-0093">Biotin biosynthesis</keyword>
<comment type="pathway">
    <text evidence="2 10">Cofactor biosynthesis; biotin biosynthesis.</text>
</comment>
<dbReference type="PROSITE" id="PS00599">
    <property type="entry name" value="AA_TRANSFER_CLASS_2"/>
    <property type="match status" value="1"/>
</dbReference>
<gene>
    <name evidence="12" type="ORF">BACCIP111883_00403</name>
</gene>
<dbReference type="PANTHER" id="PTHR13693:SF3">
    <property type="entry name" value="LD36009P"/>
    <property type="match status" value="1"/>
</dbReference>
<comment type="cofactor">
    <cofactor evidence="1 10">
        <name>pyridoxal 5'-phosphate</name>
        <dbReference type="ChEBI" id="CHEBI:597326"/>
    </cofactor>
</comment>
<dbReference type="NCBIfam" id="NF005394">
    <property type="entry name" value="PRK06939.1"/>
    <property type="match status" value="1"/>
</dbReference>
<evidence type="ECO:0000313" key="12">
    <source>
        <dbReference type="EMBL" id="CAG9619635.1"/>
    </source>
</evidence>
<dbReference type="InterPro" id="IPR004723">
    <property type="entry name" value="AONS_Archaea/Proteobacteria"/>
</dbReference>
<dbReference type="GO" id="GO:0016874">
    <property type="term" value="F:ligase activity"/>
    <property type="evidence" value="ECO:0007669"/>
    <property type="project" value="UniProtKB-KW"/>
</dbReference>
<sequence length="392" mass="42926">MKGFEYLQEELDQMKEQGTFRKLVPLESDQGSKVVINGKEVIQLSSNNYLGLTSHPRLRKAALEAVEKYGAGTGSVRTIAGTFTMHEELEEKLAKFKHTEASLVFQSGFTTNQGVLSAILSPEDVVISDALNHASIIDGIRLTKAARKVYKHVDMEDLERALKESADYRKRLIVTDGVFSMDGNIAPLDKIVELAEKYDALVMVDDAHASGVLGKNGRGTVNHFGLDGRVHIQVGTLSKAIGVLGGYVASSRSLIDYLIHKGRPFLFSTSHPPAVTAACDEAIQVLLEEPELIEKLWDNANFFKEGLMKLGFNTGESETPVTPVIVGDESLCHQFSDKLLQYGVFAQGIAFPTVAKGLARVRTIVTAQHTKEELQEALNIFEKAGKELGIIQ</sequence>
<dbReference type="PANTHER" id="PTHR13693">
    <property type="entry name" value="CLASS II AMINOTRANSFERASE/8-AMINO-7-OXONONANOATE SYNTHASE"/>
    <property type="match status" value="1"/>
</dbReference>
<evidence type="ECO:0000259" key="11">
    <source>
        <dbReference type="Pfam" id="PF00155"/>
    </source>
</evidence>
<dbReference type="GO" id="GO:0008890">
    <property type="term" value="F:glycine C-acetyltransferase activity"/>
    <property type="evidence" value="ECO:0007669"/>
    <property type="project" value="UniProtKB-EC"/>
</dbReference>
<protein>
    <recommendedName>
        <fullName evidence="10">8-amino-7-ketopelargonate synthase</fullName>
        <ecNumber evidence="10">2.3.1.47</ecNumber>
    </recommendedName>
</protein>
<evidence type="ECO:0000256" key="3">
    <source>
        <dbReference type="ARBA" id="ARBA00010008"/>
    </source>
</evidence>
<dbReference type="EC" id="2.3.1.47" evidence="10"/>
<accession>A0ABN8A3H3</accession>
<evidence type="ECO:0000256" key="7">
    <source>
        <dbReference type="ARBA" id="ARBA00022898"/>
    </source>
</evidence>
<evidence type="ECO:0000313" key="13">
    <source>
        <dbReference type="Proteomes" id="UP000789833"/>
    </source>
</evidence>
<dbReference type="RefSeq" id="WP_230499582.1">
    <property type="nucleotide sequence ID" value="NZ_CAKJTJ010000002.1"/>
</dbReference>
<evidence type="ECO:0000256" key="1">
    <source>
        <dbReference type="ARBA" id="ARBA00001933"/>
    </source>
</evidence>
<comment type="similarity">
    <text evidence="3 10">Belongs to the class-II pyridoxal-phosphate-dependent aminotransferase family. BioF subfamily.</text>
</comment>
<dbReference type="InterPro" id="IPR001917">
    <property type="entry name" value="Aminotrans_II_pyridoxalP_BS"/>
</dbReference>
<reference evidence="12 13" key="1">
    <citation type="submission" date="2021-10" db="EMBL/GenBank/DDBJ databases">
        <authorList>
            <person name="Criscuolo A."/>
        </authorList>
    </citation>
    <scope>NUCLEOTIDE SEQUENCE [LARGE SCALE GENOMIC DNA]</scope>
    <source>
        <strain evidence="13">CIP 111883</strain>
    </source>
</reference>
<keyword evidence="8 12" id="KW-0012">Acyltransferase</keyword>
<evidence type="ECO:0000256" key="8">
    <source>
        <dbReference type="ARBA" id="ARBA00023315"/>
    </source>
</evidence>
<dbReference type="InterPro" id="IPR015422">
    <property type="entry name" value="PyrdxlP-dep_Trfase_small"/>
</dbReference>
<dbReference type="InterPro" id="IPR015424">
    <property type="entry name" value="PyrdxlP-dep_Trfase"/>
</dbReference>
<dbReference type="CDD" id="cd06454">
    <property type="entry name" value="KBL_like"/>
    <property type="match status" value="1"/>
</dbReference>
<comment type="catalytic activity">
    <reaction evidence="9 10">
        <text>6-carboxyhexanoyl-[ACP] + L-alanine + H(+) = (8S)-8-amino-7-oxononanoate + holo-[ACP] + CO2</text>
        <dbReference type="Rhea" id="RHEA:42288"/>
        <dbReference type="Rhea" id="RHEA-COMP:9685"/>
        <dbReference type="Rhea" id="RHEA-COMP:9955"/>
        <dbReference type="ChEBI" id="CHEBI:15378"/>
        <dbReference type="ChEBI" id="CHEBI:16526"/>
        <dbReference type="ChEBI" id="CHEBI:57972"/>
        <dbReference type="ChEBI" id="CHEBI:64479"/>
        <dbReference type="ChEBI" id="CHEBI:78846"/>
        <dbReference type="ChEBI" id="CHEBI:149468"/>
        <dbReference type="EC" id="2.3.1.47"/>
    </reaction>
</comment>
<evidence type="ECO:0000256" key="4">
    <source>
        <dbReference type="ARBA" id="ARBA00011738"/>
    </source>
</evidence>
<dbReference type="EMBL" id="CAKJTJ010000002">
    <property type="protein sequence ID" value="CAG9619635.1"/>
    <property type="molecule type" value="Genomic_DNA"/>
</dbReference>
<dbReference type="Proteomes" id="UP000789833">
    <property type="component" value="Unassembled WGS sequence"/>
</dbReference>
<dbReference type="Pfam" id="PF00155">
    <property type="entry name" value="Aminotran_1_2"/>
    <property type="match status" value="1"/>
</dbReference>
<comment type="function">
    <text evidence="10">Catalyzes the decarboxylative condensation of pimeloyl-[acyl-carrier protein] and L-alanine to produce 8-amino-7-oxononanoate (AON), [acyl-carrier protein], and carbon dioxide.</text>
</comment>